<evidence type="ECO:0000313" key="4">
    <source>
        <dbReference type="Proteomes" id="UP000000845"/>
    </source>
</evidence>
<keyword evidence="4" id="KW-1185">Reference proteome</keyword>
<dbReference type="InterPro" id="IPR025588">
    <property type="entry name" value="YcxB-like_C"/>
</dbReference>
<dbReference type="KEGG" id="str:Sterm_3132"/>
<proteinExistence type="predicted"/>
<sequence>MINEIIVINKPSKKDLIMFNKVSQKFFSKRGVLNYIIMLLSFFYGTYSIYVSIKEHNDLKLLFGLYCYFMFILLFFINKVVAKVKINKFLKNKDNEKYFTEMKYYFGEEKVKIVSEYTESEMKWEIFMKVVFTDEYCFLFTIPYQGLCVNIEALNKNEIDELRLIIKSNIDENIITYL</sequence>
<accession>D1APE0</accession>
<keyword evidence="1" id="KW-0472">Membrane</keyword>
<keyword evidence="1" id="KW-0812">Transmembrane</keyword>
<dbReference type="EMBL" id="CP001739">
    <property type="protein sequence ID" value="ACZ09974.1"/>
    <property type="molecule type" value="Genomic_DNA"/>
</dbReference>
<evidence type="ECO:0000259" key="2">
    <source>
        <dbReference type="Pfam" id="PF14317"/>
    </source>
</evidence>
<dbReference type="Pfam" id="PF14317">
    <property type="entry name" value="YcxB"/>
    <property type="match status" value="1"/>
</dbReference>
<feature type="transmembrane region" description="Helical" evidence="1">
    <location>
        <begin position="59"/>
        <end position="81"/>
    </location>
</feature>
<dbReference type="Proteomes" id="UP000000845">
    <property type="component" value="Chromosome"/>
</dbReference>
<gene>
    <name evidence="3" type="ordered locus">Sterm_3132</name>
</gene>
<protein>
    <recommendedName>
        <fullName evidence="2">YcxB-like C-terminal domain-containing protein</fullName>
    </recommendedName>
</protein>
<name>D1APE0_SEBTE</name>
<evidence type="ECO:0000256" key="1">
    <source>
        <dbReference type="SAM" id="Phobius"/>
    </source>
</evidence>
<dbReference type="AlphaFoldDB" id="D1APE0"/>
<reference evidence="3 4" key="2">
    <citation type="journal article" date="2010" name="Stand. Genomic Sci.">
        <title>Complete genome sequence of Sebaldella termitidis type strain (NCTC 11300).</title>
        <authorList>
            <person name="Harmon-Smith M."/>
            <person name="Celia L."/>
            <person name="Chertkov O."/>
            <person name="Lapidus A."/>
            <person name="Copeland A."/>
            <person name="Glavina Del Rio T."/>
            <person name="Nolan M."/>
            <person name="Lucas S."/>
            <person name="Tice H."/>
            <person name="Cheng J.F."/>
            <person name="Han C."/>
            <person name="Detter J.C."/>
            <person name="Bruce D."/>
            <person name="Goodwin L."/>
            <person name="Pitluck S."/>
            <person name="Pati A."/>
            <person name="Liolios K."/>
            <person name="Ivanova N."/>
            <person name="Mavromatis K."/>
            <person name="Mikhailova N."/>
            <person name="Chen A."/>
            <person name="Palaniappan K."/>
            <person name="Land M."/>
            <person name="Hauser L."/>
            <person name="Chang Y.J."/>
            <person name="Jeffries C.D."/>
            <person name="Brettin T."/>
            <person name="Goker M."/>
            <person name="Beck B."/>
            <person name="Bristow J."/>
            <person name="Eisen J.A."/>
            <person name="Markowitz V."/>
            <person name="Hugenholtz P."/>
            <person name="Kyrpides N.C."/>
            <person name="Klenk H.P."/>
            <person name="Chen F."/>
        </authorList>
    </citation>
    <scope>NUCLEOTIDE SEQUENCE [LARGE SCALE GENOMIC DNA]</scope>
    <source>
        <strain evidence="4">ATCC 33386 / NCTC 11300</strain>
    </source>
</reference>
<keyword evidence="1" id="KW-1133">Transmembrane helix</keyword>
<dbReference type="HOGENOM" id="CLU_1509566_0_0_0"/>
<organism evidence="3 4">
    <name type="scientific">Sebaldella termitidis (strain ATCC 33386 / NCTC 11300)</name>
    <dbReference type="NCBI Taxonomy" id="526218"/>
    <lineage>
        <taxon>Bacteria</taxon>
        <taxon>Fusobacteriati</taxon>
        <taxon>Fusobacteriota</taxon>
        <taxon>Fusobacteriia</taxon>
        <taxon>Fusobacteriales</taxon>
        <taxon>Leptotrichiaceae</taxon>
        <taxon>Sebaldella</taxon>
    </lineage>
</organism>
<feature type="domain" description="YcxB-like C-terminal" evidence="2">
    <location>
        <begin position="106"/>
        <end position="165"/>
    </location>
</feature>
<feature type="transmembrane region" description="Helical" evidence="1">
    <location>
        <begin position="32"/>
        <end position="53"/>
    </location>
</feature>
<evidence type="ECO:0000313" key="3">
    <source>
        <dbReference type="EMBL" id="ACZ09974.1"/>
    </source>
</evidence>
<reference evidence="4" key="1">
    <citation type="submission" date="2009-09" db="EMBL/GenBank/DDBJ databases">
        <title>The complete chromosome of Sebaldella termitidis ATCC 33386.</title>
        <authorList>
            <consortium name="US DOE Joint Genome Institute (JGI-PGF)"/>
            <person name="Lucas S."/>
            <person name="Copeland A."/>
            <person name="Lapidus A."/>
            <person name="Glavina del Rio T."/>
            <person name="Dalin E."/>
            <person name="Tice H."/>
            <person name="Bruce D."/>
            <person name="Goodwin L."/>
            <person name="Pitluck S."/>
            <person name="Kyrpides N."/>
            <person name="Mavromatis K."/>
            <person name="Ivanova N."/>
            <person name="Mikhailova N."/>
            <person name="Sims D."/>
            <person name="Meincke L."/>
            <person name="Brettin T."/>
            <person name="Detter J.C."/>
            <person name="Han C."/>
            <person name="Larimer F."/>
            <person name="Land M."/>
            <person name="Hauser L."/>
            <person name="Markowitz V."/>
            <person name="Cheng J.F."/>
            <person name="Hugenholtz P."/>
            <person name="Woyke T."/>
            <person name="Wu D."/>
            <person name="Eisen J.A."/>
        </authorList>
    </citation>
    <scope>NUCLEOTIDE SEQUENCE [LARGE SCALE GENOMIC DNA]</scope>
    <source>
        <strain evidence="4">ATCC 33386 / NCTC 11300</strain>
    </source>
</reference>